<protein>
    <recommendedName>
        <fullName evidence="5">Tcp11-domain-containing protein</fullName>
    </recommendedName>
</protein>
<dbReference type="GO" id="GO:0010737">
    <property type="term" value="P:protein kinase A signaling"/>
    <property type="evidence" value="ECO:0007669"/>
    <property type="project" value="TreeGrafter"/>
</dbReference>
<evidence type="ECO:0000256" key="1">
    <source>
        <dbReference type="ARBA" id="ARBA00010954"/>
    </source>
</evidence>
<feature type="compositionally biased region" description="Low complexity" evidence="2">
    <location>
        <begin position="152"/>
        <end position="163"/>
    </location>
</feature>
<reference evidence="4" key="2">
    <citation type="submission" date="2015-01" db="EMBL/GenBank/DDBJ databases">
        <title>Evolutionary Origins and Diversification of the Mycorrhizal Mutualists.</title>
        <authorList>
            <consortium name="DOE Joint Genome Institute"/>
            <consortium name="Mycorrhizal Genomics Consortium"/>
            <person name="Kohler A."/>
            <person name="Kuo A."/>
            <person name="Nagy L.G."/>
            <person name="Floudas D."/>
            <person name="Copeland A."/>
            <person name="Barry K.W."/>
            <person name="Cichocki N."/>
            <person name="Veneault-Fourrey C."/>
            <person name="LaButti K."/>
            <person name="Lindquist E.A."/>
            <person name="Lipzen A."/>
            <person name="Lundell T."/>
            <person name="Morin E."/>
            <person name="Murat C."/>
            <person name="Riley R."/>
            <person name="Ohm R."/>
            <person name="Sun H."/>
            <person name="Tunlid A."/>
            <person name="Henrissat B."/>
            <person name="Grigoriev I.V."/>
            <person name="Hibbett D.S."/>
            <person name="Martin F."/>
        </authorList>
    </citation>
    <scope>NUCLEOTIDE SEQUENCE [LARGE SCALE GENOMIC DNA]</scope>
    <source>
        <strain evidence="4">441</strain>
    </source>
</reference>
<feature type="compositionally biased region" description="Polar residues" evidence="2">
    <location>
        <begin position="665"/>
        <end position="684"/>
    </location>
</feature>
<feature type="region of interest" description="Disordered" evidence="2">
    <location>
        <begin position="665"/>
        <end position="690"/>
    </location>
</feature>
<dbReference type="HOGENOM" id="CLU_011579_0_0_1"/>
<dbReference type="InterPro" id="IPR008862">
    <property type="entry name" value="Tcp11"/>
</dbReference>
<sequence length="851" mass="92989">MGDLGHPLPPVNCRKRKADAEEDCQHQHPISQDAPTSADDILVGDNTVAHYAPRQPPSSPWLSTDTARAVWPSESSPTDSSPSSPLSPSDSPTTDPSLRSPKRSRVDTSHAHLPPSKRHLRIPERQLPSRASLVPSSPTRRSRKRPEHRGALSSPSHSTSHPLTLRIDSCFLPTDASHLLVHPPYPYPIDLSSPHIPSLHPLINRQTLKELDLSAILRNPQLRHDLMFDAGLQFRPTSGRRKRDLSDRYWRAVAQELETGCTCISFDLQGHPCDCLCVCRSVPVPKDHVLIFSPPSRVFTLRTPSRMRLLLTEFLEVLLFVIQPLTGISDAYAHPSTLQPQIERHAAQAAHLRSVFDPDLIQQELKHDLFDPSGLFVVIGQTLKSHCAPMRDRAVDAMVDVAKKCAPGGGGTKADAVEAVRMCLSILELMKLDIANHQLQALRPCLVDTSGQYELKAFKGRKGQGSSLDITRKWMGSSHRRLLVSPILTHPSIPSGSFDYRNLNQTQKTYISVLKGLTDLVFDPPPNPAPQCSSASTTAVAPSAMCPLPLYPETTYLDSARLLVLATDAADTAAMYMFLLLYRQLVFSDAGDPAVTRDHSRVNDAELLRLKREIRDISSSHLGHFLKYGISDGAFSGRDCPDDKWCKIKRDIVLQVALRAKEFRGNTSSQSAGSDPSPTVNASSVPYPHAPDERTLRLAEGWSDTHIRPNSPLSTMLKNKVRDAVFSQVIAFAFPPSEATTLGLSIQGATSLSSSSSNSTGLASGMEPLADEIHLLAERLARLARIHLGVYLRLYEQEDILSDAPPTTVSAFSTATTPVVPDSEASPTVQACTASASLPIAPLSSTPHSSS</sequence>
<gene>
    <name evidence="3" type="ORF">PISMIDRAFT_675740</name>
</gene>
<name>A0A0D0A410_9AGAM</name>
<keyword evidence="4" id="KW-1185">Reference proteome</keyword>
<evidence type="ECO:0000313" key="4">
    <source>
        <dbReference type="Proteomes" id="UP000054018"/>
    </source>
</evidence>
<accession>A0A0D0A410</accession>
<comment type="similarity">
    <text evidence="1">Belongs to the TCP11 family.</text>
</comment>
<evidence type="ECO:0000313" key="3">
    <source>
        <dbReference type="EMBL" id="KIK26798.1"/>
    </source>
</evidence>
<dbReference type="PANTHER" id="PTHR12832:SF11">
    <property type="entry name" value="LD23868P"/>
    <property type="match status" value="1"/>
</dbReference>
<dbReference type="AlphaFoldDB" id="A0A0D0A410"/>
<proteinExistence type="inferred from homology"/>
<dbReference type="EMBL" id="KN833700">
    <property type="protein sequence ID" value="KIK26798.1"/>
    <property type="molecule type" value="Genomic_DNA"/>
</dbReference>
<organism evidence="3 4">
    <name type="scientific">Pisolithus microcarpus 441</name>
    <dbReference type="NCBI Taxonomy" id="765257"/>
    <lineage>
        <taxon>Eukaryota</taxon>
        <taxon>Fungi</taxon>
        <taxon>Dikarya</taxon>
        <taxon>Basidiomycota</taxon>
        <taxon>Agaricomycotina</taxon>
        <taxon>Agaricomycetes</taxon>
        <taxon>Agaricomycetidae</taxon>
        <taxon>Boletales</taxon>
        <taxon>Sclerodermatineae</taxon>
        <taxon>Pisolithaceae</taxon>
        <taxon>Pisolithus</taxon>
    </lineage>
</organism>
<reference evidence="3 4" key="1">
    <citation type="submission" date="2014-04" db="EMBL/GenBank/DDBJ databases">
        <authorList>
            <consortium name="DOE Joint Genome Institute"/>
            <person name="Kuo A."/>
            <person name="Kohler A."/>
            <person name="Costa M.D."/>
            <person name="Nagy L.G."/>
            <person name="Floudas D."/>
            <person name="Copeland A."/>
            <person name="Barry K.W."/>
            <person name="Cichocki N."/>
            <person name="Veneault-Fourrey C."/>
            <person name="LaButti K."/>
            <person name="Lindquist E.A."/>
            <person name="Lipzen A."/>
            <person name="Lundell T."/>
            <person name="Morin E."/>
            <person name="Murat C."/>
            <person name="Sun H."/>
            <person name="Tunlid A."/>
            <person name="Henrissat B."/>
            <person name="Grigoriev I.V."/>
            <person name="Hibbett D.S."/>
            <person name="Martin F."/>
            <person name="Nordberg H.P."/>
            <person name="Cantor M.N."/>
            <person name="Hua S.X."/>
        </authorList>
    </citation>
    <scope>NUCLEOTIDE SEQUENCE [LARGE SCALE GENOMIC DNA]</scope>
    <source>
        <strain evidence="3 4">441</strain>
    </source>
</reference>
<dbReference type="STRING" id="765257.A0A0D0A410"/>
<dbReference type="PANTHER" id="PTHR12832">
    <property type="entry name" value="TESTIS-SPECIFIC PROTEIN PBS13 T-COMPLEX 11"/>
    <property type="match status" value="1"/>
</dbReference>
<feature type="region of interest" description="Disordered" evidence="2">
    <location>
        <begin position="1"/>
        <end position="163"/>
    </location>
</feature>
<evidence type="ECO:0000256" key="2">
    <source>
        <dbReference type="SAM" id="MobiDB-lite"/>
    </source>
</evidence>
<dbReference type="Proteomes" id="UP000054018">
    <property type="component" value="Unassembled WGS sequence"/>
</dbReference>
<dbReference type="Pfam" id="PF05794">
    <property type="entry name" value="Tcp11"/>
    <property type="match status" value="1"/>
</dbReference>
<evidence type="ECO:0008006" key="5">
    <source>
        <dbReference type="Google" id="ProtNLM"/>
    </source>
</evidence>
<feature type="compositionally biased region" description="Low complexity" evidence="2">
    <location>
        <begin position="72"/>
        <end position="99"/>
    </location>
</feature>
<dbReference type="OrthoDB" id="276323at2759"/>